<keyword evidence="1" id="KW-0812">Transmembrane</keyword>
<gene>
    <name evidence="2" type="ORF">KF6_085</name>
</gene>
<dbReference type="EMBL" id="MF754116">
    <property type="protein sequence ID" value="ATI19493.1"/>
    <property type="molecule type" value="Genomic_DNA"/>
</dbReference>
<organism evidence="2 3">
    <name type="scientific">Vibrio phage vB_VpaS_KF6</name>
    <dbReference type="NCBI Taxonomy" id="2041477"/>
    <lineage>
        <taxon>Viruses</taxon>
        <taxon>Duplodnaviria</taxon>
        <taxon>Heunggongvirae</taxon>
        <taxon>Uroviricota</taxon>
        <taxon>Caudoviricetes</taxon>
        <taxon>Mardecavirus</taxon>
        <taxon>Mardecavirus SSP002</taxon>
    </lineage>
</organism>
<reference evidence="2 3" key="1">
    <citation type="submission" date="2017-08" db="EMBL/GenBank/DDBJ databases">
        <title>Complete genome sequence of bacteriophage vB_VpaS_KF6.</title>
        <authorList>
            <person name="Yu J."/>
            <person name="Kwak S.-J."/>
            <person name="Lim J.-A."/>
            <person name="Chang H.-J."/>
        </authorList>
    </citation>
    <scope>NUCLEOTIDE SEQUENCE [LARGE SCALE GENOMIC DNA]</scope>
</reference>
<feature type="transmembrane region" description="Helical" evidence="1">
    <location>
        <begin position="61"/>
        <end position="81"/>
    </location>
</feature>
<protein>
    <submittedName>
        <fullName evidence="2">Uncharacterized protein</fullName>
    </submittedName>
</protein>
<name>A0A384WK87_9CAUD</name>
<keyword evidence="1" id="KW-0472">Membrane</keyword>
<evidence type="ECO:0000256" key="1">
    <source>
        <dbReference type="SAM" id="Phobius"/>
    </source>
</evidence>
<sequence>MFKRKTQKQKIFSLAWANARHAARFHGGKPCEYFAESLKLAYRGISLEKIQPRPVLFTPDLFSALFTGLTAIALILFSIWIGHPVAIISALIGIAIGASSFSDFELHLQEIRENKRINAHTNFNRLITKF</sequence>
<evidence type="ECO:0000313" key="3">
    <source>
        <dbReference type="Proteomes" id="UP000259921"/>
    </source>
</evidence>
<proteinExistence type="predicted"/>
<keyword evidence="1" id="KW-1133">Transmembrane helix</keyword>
<feature type="transmembrane region" description="Helical" evidence="1">
    <location>
        <begin position="87"/>
        <end position="106"/>
    </location>
</feature>
<evidence type="ECO:0000313" key="2">
    <source>
        <dbReference type="EMBL" id="ATI19493.1"/>
    </source>
</evidence>
<accession>A0A384WK87</accession>
<dbReference type="Proteomes" id="UP000259921">
    <property type="component" value="Segment"/>
</dbReference>